<gene>
    <name evidence="1" type="ORF">CTQ69_25120</name>
</gene>
<dbReference type="InterPro" id="IPR025730">
    <property type="entry name" value="Biofilm_BssS"/>
</dbReference>
<sequence length="83" mass="9097">MSDENKIPIFPVTGWKSGPLQSGDCLVLKFEYITSPMQSLESAQSTQFFGLTPQIAESLIADLQKSINSLKSDGNAPRQAEKH</sequence>
<comment type="caution">
    <text evidence="1">The sequence shown here is derived from an EMBL/GenBank/DDBJ whole genome shotgun (WGS) entry which is preliminary data.</text>
</comment>
<accession>A0A3U6ZER5</accession>
<dbReference type="Proteomes" id="UP000839735">
    <property type="component" value="Unassembled WGS sequence"/>
</dbReference>
<proteinExistence type="predicted"/>
<protein>
    <submittedName>
        <fullName evidence="1">BssS family protein</fullName>
    </submittedName>
</protein>
<dbReference type="Pfam" id="PF13991">
    <property type="entry name" value="BssS"/>
    <property type="match status" value="1"/>
</dbReference>
<dbReference type="AlphaFoldDB" id="A0A3U6ZER5"/>
<evidence type="ECO:0000313" key="1">
    <source>
        <dbReference type="EMBL" id="ECC3917177.1"/>
    </source>
</evidence>
<reference evidence="1" key="1">
    <citation type="submission" date="2018-08" db="EMBL/GenBank/DDBJ databases">
        <authorList>
            <person name="Ashton P.M."/>
            <person name="Dallman T."/>
            <person name="Nair S."/>
            <person name="De Pinna E."/>
            <person name="Peters T."/>
            <person name="Grant K."/>
        </authorList>
    </citation>
    <scope>NUCLEOTIDE SEQUENCE [LARGE SCALE GENOMIC DNA]</scope>
    <source>
        <strain evidence="1">294779</strain>
    </source>
</reference>
<organism evidence="1">
    <name type="scientific">Salmonella diarizonae</name>
    <dbReference type="NCBI Taxonomy" id="59204"/>
    <lineage>
        <taxon>Bacteria</taxon>
        <taxon>Pseudomonadati</taxon>
        <taxon>Pseudomonadota</taxon>
        <taxon>Gammaproteobacteria</taxon>
        <taxon>Enterobacterales</taxon>
        <taxon>Enterobacteriaceae</taxon>
        <taxon>Salmonella</taxon>
    </lineage>
</organism>
<dbReference type="EMBL" id="AAIBIC010000050">
    <property type="protein sequence ID" value="ECC3917177.1"/>
    <property type="molecule type" value="Genomic_DNA"/>
</dbReference>
<name>A0A3U6ZER5_SALDZ</name>